<reference evidence="2 3" key="1">
    <citation type="submission" date="2013-01" db="EMBL/GenBank/DDBJ databases">
        <title>The Genome Sequence of Clostridium innocuum 2959.</title>
        <authorList>
            <consortium name="The Broad Institute Genome Sequencing Platform"/>
            <person name="Earl A."/>
            <person name="Ward D."/>
            <person name="Feldgarden M."/>
            <person name="Gevers D."/>
            <person name="Courvalin P."/>
            <person name="Lambert T."/>
            <person name="Walker B."/>
            <person name="Young S.K."/>
            <person name="Zeng Q."/>
            <person name="Gargeya S."/>
            <person name="Fitzgerald M."/>
            <person name="Haas B."/>
            <person name="Abouelleil A."/>
            <person name="Alvarado L."/>
            <person name="Arachchi H.M."/>
            <person name="Berlin A.M."/>
            <person name="Chapman S.B."/>
            <person name="Dewar J."/>
            <person name="Goldberg J."/>
            <person name="Griggs A."/>
            <person name="Gujja S."/>
            <person name="Hansen M."/>
            <person name="Howarth C."/>
            <person name="Imamovic A."/>
            <person name="Larimer J."/>
            <person name="McCowan C."/>
            <person name="Murphy C."/>
            <person name="Neiman D."/>
            <person name="Pearson M."/>
            <person name="Priest M."/>
            <person name="Roberts A."/>
            <person name="Saif S."/>
            <person name="Shea T."/>
            <person name="Sisk P."/>
            <person name="Sykes S."/>
            <person name="Wortman J."/>
            <person name="Nusbaum C."/>
            <person name="Birren B."/>
        </authorList>
    </citation>
    <scope>NUCLEOTIDE SEQUENCE [LARGE SCALE GENOMIC DNA]</scope>
    <source>
        <strain evidence="2 3">2959</strain>
    </source>
</reference>
<dbReference type="Pfam" id="PF03432">
    <property type="entry name" value="Relaxase"/>
    <property type="match status" value="1"/>
</dbReference>
<dbReference type="EMBL" id="AGYV01000001">
    <property type="protein sequence ID" value="ENY88138.1"/>
    <property type="molecule type" value="Genomic_DNA"/>
</dbReference>
<organism evidence="2 3">
    <name type="scientific">[Clostridium] innocuum 2959</name>
    <dbReference type="NCBI Taxonomy" id="999413"/>
    <lineage>
        <taxon>Bacteria</taxon>
        <taxon>Bacillati</taxon>
        <taxon>Bacillota</taxon>
        <taxon>Clostridia</taxon>
        <taxon>Eubacteriales</taxon>
        <taxon>Clostridiaceae</taxon>
        <taxon>Clostridium</taxon>
    </lineage>
</organism>
<feature type="domain" description="MobA/VirD2-like nuclease" evidence="1">
    <location>
        <begin position="45"/>
        <end position="173"/>
    </location>
</feature>
<evidence type="ECO:0000313" key="3">
    <source>
        <dbReference type="Proteomes" id="UP000013051"/>
    </source>
</evidence>
<comment type="caution">
    <text evidence="2">The sequence shown here is derived from an EMBL/GenBank/DDBJ whole genome shotgun (WGS) entry which is preliminary data.</text>
</comment>
<name>N9WX15_CLOIN</name>
<gene>
    <name evidence="2" type="ORF">HMPREF1094_00589</name>
</gene>
<keyword evidence="3" id="KW-1185">Reference proteome</keyword>
<evidence type="ECO:0000259" key="1">
    <source>
        <dbReference type="Pfam" id="PF03432"/>
    </source>
</evidence>
<dbReference type="InterPro" id="IPR005094">
    <property type="entry name" value="Endonuclease_MobA/VirD2"/>
</dbReference>
<dbReference type="RefSeq" id="WP_002606288.1">
    <property type="nucleotide sequence ID" value="NZ_KB850943.1"/>
</dbReference>
<dbReference type="AlphaFoldDB" id="N9WX15"/>
<dbReference type="PATRIC" id="fig|999413.4.peg.609"/>
<dbReference type="Proteomes" id="UP000013051">
    <property type="component" value="Unassembled WGS sequence"/>
</dbReference>
<sequence length="456" mass="53426">MAVSKLWAVTSRLGQVIDYAANPAKTAADNYTEEQYQALRDVLAYAKDEEKTEREFFVEGINCNPLTARDQFVSVKQAYGKEEGIQAYHGYLSFKEQDISPELAQKIGMEFVNEVWGKRFQAVVTTHLNTKHLHCHYVINSVSFVDGKRLWGDEKAWFKFRLVADKICEKYGLYYNPNPNRSKQSSYYYKQEQAGMPTRYSMTRQAIDEAIAHSTNLKSLDYALTQMGYEHCLSESRKYWTIVPKGYKKPIRLKNLGEDYTEEAIKRRLTENQGVRLMPFANQTVVVRQYRLPTREHKIKKVGGLYGLYLHYCYKLGYLPKYKKQNTARLHYLLKEDLLKLDKITQETRLLGRENISTDEQLFSYKESVLSQIKTLTDDRTHLRKQLRKNLSDDELSKVKEQISTITGKLWTLRKEVGLCDDIAERSKVIEANLETVRAYEEKQERKEQNRNDKFR</sequence>
<protein>
    <recommendedName>
        <fullName evidence="1">MobA/VirD2-like nuclease domain-containing protein</fullName>
    </recommendedName>
</protein>
<dbReference type="eggNOG" id="COG3843">
    <property type="taxonomic scope" value="Bacteria"/>
</dbReference>
<accession>N9WX15</accession>
<proteinExistence type="predicted"/>
<dbReference type="HOGENOM" id="CLU_031118_6_1_9"/>
<evidence type="ECO:0000313" key="2">
    <source>
        <dbReference type="EMBL" id="ENY88138.1"/>
    </source>
</evidence>